<evidence type="ECO:0000256" key="3">
    <source>
        <dbReference type="ARBA" id="ARBA00022729"/>
    </source>
</evidence>
<dbReference type="InterPro" id="IPR006059">
    <property type="entry name" value="SBP"/>
</dbReference>
<dbReference type="EMBL" id="JAVDVX010000001">
    <property type="protein sequence ID" value="MDR7088531.1"/>
    <property type="molecule type" value="Genomic_DNA"/>
</dbReference>
<dbReference type="PRINTS" id="PR00909">
    <property type="entry name" value="SPERMDNBNDNG"/>
</dbReference>
<keyword evidence="2 5" id="KW-0813">Transport</keyword>
<evidence type="ECO:0000313" key="9">
    <source>
        <dbReference type="Proteomes" id="UP001253595"/>
    </source>
</evidence>
<sequence>MKKWLALAAALLISGCSDKSETQAPAETTAATPAATEAPAPATGPQKVVIYNWTEYIPAAVLEQFTKETGIEVEYATYESNEAMYAKIKLMEGKGYDIAVPSTFYVEKMRKEGLIQPIKKDLLANYGNLDANMMNKPYDPNNDFSVPYLWGATSIAINNKDVDASKITKWADLWKPEYADKLMIMDDVRDNFYVGLRVAGFQNNSTSEDEIKAAYEKLKALWPSIKVINSDSPKTPLIQGNVSIGAIWNGEAYMAQQEMEDLQYIYPEEGAVLWVDSFVIPKGAANVENAHKFIDFMLRAESAKAAIEELGYAAPNTAGIALLDEALRNNKTVFPAAEDIAKGSFHQDLGDTVLVYEKYWELLKAGQ</sequence>
<accession>A0ABU1UTM7</accession>
<comment type="function">
    <text evidence="5">Required for the activity of the bacterial periplasmic transport system of putrescine.</text>
</comment>
<comment type="similarity">
    <text evidence="5">Belongs to the bacterial solute-binding protein PotD/PotF family.</text>
</comment>
<dbReference type="Pfam" id="PF13416">
    <property type="entry name" value="SBP_bac_8"/>
    <property type="match status" value="1"/>
</dbReference>
<feature type="chain" id="PRO_5046904185" description="Putrescine-binding periplasmic protein" evidence="7">
    <location>
        <begin position="20"/>
        <end position="367"/>
    </location>
</feature>
<evidence type="ECO:0000256" key="7">
    <source>
        <dbReference type="SAM" id="SignalP"/>
    </source>
</evidence>
<dbReference type="InterPro" id="IPR001188">
    <property type="entry name" value="Sperm_putr-bd"/>
</dbReference>
<proteinExistence type="inferred from homology"/>
<evidence type="ECO:0000256" key="1">
    <source>
        <dbReference type="ARBA" id="ARBA00004418"/>
    </source>
</evidence>
<keyword evidence="3 7" id="KW-0732">Signal</keyword>
<evidence type="ECO:0000256" key="4">
    <source>
        <dbReference type="ARBA" id="ARBA00022764"/>
    </source>
</evidence>
<dbReference type="SUPFAM" id="SSF53850">
    <property type="entry name" value="Periplasmic binding protein-like II"/>
    <property type="match status" value="1"/>
</dbReference>
<dbReference type="RefSeq" id="WP_310068284.1">
    <property type="nucleotide sequence ID" value="NZ_JAVDVX010000001.1"/>
</dbReference>
<feature type="signal peptide" evidence="7">
    <location>
        <begin position="1"/>
        <end position="19"/>
    </location>
</feature>
<evidence type="ECO:0000256" key="2">
    <source>
        <dbReference type="ARBA" id="ARBA00022448"/>
    </source>
</evidence>
<dbReference type="Proteomes" id="UP001253595">
    <property type="component" value="Unassembled WGS sequence"/>
</dbReference>
<protein>
    <recommendedName>
        <fullName evidence="5">Putrescine-binding periplasmic protein</fullName>
    </recommendedName>
</protein>
<name>A0ABU1UTM7_9GAMM</name>
<comment type="caution">
    <text evidence="8">The sequence shown here is derived from an EMBL/GenBank/DDBJ whole genome shotgun (WGS) entry which is preliminary data.</text>
</comment>
<comment type="subcellular location">
    <subcellularLocation>
        <location evidence="1 5">Periplasm</location>
    </subcellularLocation>
</comment>
<evidence type="ECO:0000313" key="8">
    <source>
        <dbReference type="EMBL" id="MDR7088531.1"/>
    </source>
</evidence>
<reference evidence="8 9" key="1">
    <citation type="submission" date="2023-07" db="EMBL/GenBank/DDBJ databases">
        <title>Sorghum-associated microbial communities from plants grown in Nebraska, USA.</title>
        <authorList>
            <person name="Schachtman D."/>
        </authorList>
    </citation>
    <scope>NUCLEOTIDE SEQUENCE [LARGE SCALE GENOMIC DNA]</scope>
    <source>
        <strain evidence="8 9">BE190</strain>
    </source>
</reference>
<evidence type="ECO:0000256" key="6">
    <source>
        <dbReference type="SAM" id="MobiDB-lite"/>
    </source>
</evidence>
<dbReference type="Gene3D" id="3.40.190.10">
    <property type="entry name" value="Periplasmic binding protein-like II"/>
    <property type="match status" value="2"/>
</dbReference>
<dbReference type="PANTHER" id="PTHR30222">
    <property type="entry name" value="SPERMIDINE/PUTRESCINE-BINDING PERIPLASMIC PROTEIN"/>
    <property type="match status" value="1"/>
</dbReference>
<gene>
    <name evidence="8" type="ORF">J2X05_000534</name>
</gene>
<dbReference type="PIRSF" id="PIRSF019574">
    <property type="entry name" value="Periplasmic_polyamine_BP"/>
    <property type="match status" value="1"/>
</dbReference>
<keyword evidence="9" id="KW-1185">Reference proteome</keyword>
<evidence type="ECO:0000256" key="5">
    <source>
        <dbReference type="PIRNR" id="PIRNR019574"/>
    </source>
</evidence>
<dbReference type="PANTHER" id="PTHR30222:SF17">
    <property type="entry name" value="SPERMIDINE_PUTRESCINE-BINDING PERIPLASMIC PROTEIN"/>
    <property type="match status" value="1"/>
</dbReference>
<dbReference type="PROSITE" id="PS51257">
    <property type="entry name" value="PROKAR_LIPOPROTEIN"/>
    <property type="match status" value="1"/>
</dbReference>
<feature type="compositionally biased region" description="Low complexity" evidence="6">
    <location>
        <begin position="24"/>
        <end position="42"/>
    </location>
</feature>
<organism evidence="8 9">
    <name type="scientific">Cellvibrio fibrivorans</name>
    <dbReference type="NCBI Taxonomy" id="126350"/>
    <lineage>
        <taxon>Bacteria</taxon>
        <taxon>Pseudomonadati</taxon>
        <taxon>Pseudomonadota</taxon>
        <taxon>Gammaproteobacteria</taxon>
        <taxon>Cellvibrionales</taxon>
        <taxon>Cellvibrionaceae</taxon>
        <taxon>Cellvibrio</taxon>
    </lineage>
</organism>
<feature type="region of interest" description="Disordered" evidence="6">
    <location>
        <begin position="22"/>
        <end position="42"/>
    </location>
</feature>
<keyword evidence="4 5" id="KW-0574">Periplasm</keyword>